<dbReference type="RefSeq" id="WP_161125702.1">
    <property type="nucleotide sequence ID" value="NZ_VYSB01000014.1"/>
</dbReference>
<dbReference type="AlphaFoldDB" id="A0A7C9IZ52"/>
<evidence type="ECO:0000256" key="1">
    <source>
        <dbReference type="ARBA" id="ARBA00006464"/>
    </source>
</evidence>
<gene>
    <name evidence="4" type="ORF">F5985_12905</name>
</gene>
<keyword evidence="4" id="KW-0808">Transferase</keyword>
<comment type="caution">
    <text evidence="4">The sequence shown here is derived from an EMBL/GenBank/DDBJ whole genome shotgun (WGS) entry which is preliminary data.</text>
</comment>
<evidence type="ECO:0000259" key="3">
    <source>
        <dbReference type="Pfam" id="PF02397"/>
    </source>
</evidence>
<comment type="similarity">
    <text evidence="1">Belongs to the bacterial sugar transferase family.</text>
</comment>
<dbReference type="PANTHER" id="PTHR30576">
    <property type="entry name" value="COLANIC BIOSYNTHESIS UDP-GLUCOSE LIPID CARRIER TRANSFERASE"/>
    <property type="match status" value="1"/>
</dbReference>
<keyword evidence="2" id="KW-1133">Transmembrane helix</keyword>
<dbReference type="InterPro" id="IPR003362">
    <property type="entry name" value="Bact_transf"/>
</dbReference>
<feature type="domain" description="Bacterial sugar transferase" evidence="3">
    <location>
        <begin position="11"/>
        <end position="185"/>
    </location>
</feature>
<dbReference type="GO" id="GO:0016780">
    <property type="term" value="F:phosphotransferase activity, for other substituted phosphate groups"/>
    <property type="evidence" value="ECO:0007669"/>
    <property type="project" value="TreeGrafter"/>
</dbReference>
<keyword evidence="2" id="KW-0812">Transmembrane</keyword>
<name>A0A7C9IZ52_9BURK</name>
<dbReference type="PANTHER" id="PTHR30576:SF8">
    <property type="entry name" value="UNDECAPRENYL-PHOSPHATE GALACTOSE PHOSPHOTRANSFERASE"/>
    <property type="match status" value="1"/>
</dbReference>
<sequence>MPNGLWGIFGKRACDMALALGILLLLWPLLLVVAILVGFKLGSPVIFSQSRLGRGAKEFKLYKFRSMTDARGPNGELLPDEVRLTRFGRLLRSTSLDELPQILNILKGEMSFIGPRATLPAYKAKLLEKYPERFEATPGITSLPAIRGRNALDWDQKFSLDVEYVRRFGFMMDLEIFLKTIPVILGREGISMPGQATTTRYDQQENNKN</sequence>
<dbReference type="Proteomes" id="UP000481947">
    <property type="component" value="Unassembled WGS sequence"/>
</dbReference>
<evidence type="ECO:0000313" key="4">
    <source>
        <dbReference type="EMBL" id="MYZ53007.1"/>
    </source>
</evidence>
<protein>
    <submittedName>
        <fullName evidence="4">Sugar transferase</fullName>
    </submittedName>
</protein>
<reference evidence="4 5" key="1">
    <citation type="submission" date="2019-09" db="EMBL/GenBank/DDBJ databases">
        <title>Identification of Malikia spinosa a prominent benzene-, toluene-, and ethylbenzene-degrading bacterium: enrichment, isolation and whole genome sequencing.</title>
        <authorList>
            <person name="Tancsics A."/>
            <person name="Revesz F."/>
            <person name="Kriszt B."/>
        </authorList>
    </citation>
    <scope>NUCLEOTIDE SEQUENCE [LARGE SCALE GENOMIC DNA]</scope>
    <source>
        <strain evidence="4 5">AB6</strain>
    </source>
</reference>
<evidence type="ECO:0000256" key="2">
    <source>
        <dbReference type="SAM" id="Phobius"/>
    </source>
</evidence>
<keyword evidence="2" id="KW-0472">Membrane</keyword>
<feature type="transmembrane region" description="Helical" evidence="2">
    <location>
        <begin position="16"/>
        <end position="39"/>
    </location>
</feature>
<organism evidence="4 5">
    <name type="scientific">Malikia spinosa</name>
    <dbReference type="NCBI Taxonomy" id="86180"/>
    <lineage>
        <taxon>Bacteria</taxon>
        <taxon>Pseudomonadati</taxon>
        <taxon>Pseudomonadota</taxon>
        <taxon>Betaproteobacteria</taxon>
        <taxon>Burkholderiales</taxon>
        <taxon>Comamonadaceae</taxon>
        <taxon>Malikia</taxon>
    </lineage>
</organism>
<dbReference type="Pfam" id="PF02397">
    <property type="entry name" value="Bac_transf"/>
    <property type="match status" value="1"/>
</dbReference>
<accession>A0A7C9IZ52</accession>
<dbReference type="EMBL" id="VYSB01000014">
    <property type="protein sequence ID" value="MYZ53007.1"/>
    <property type="molecule type" value="Genomic_DNA"/>
</dbReference>
<proteinExistence type="inferred from homology"/>
<evidence type="ECO:0000313" key="5">
    <source>
        <dbReference type="Proteomes" id="UP000481947"/>
    </source>
</evidence>